<name>A0ABT3V1Z6_9ACTN</name>
<keyword evidence="1" id="KW-1133">Transmembrane helix</keyword>
<evidence type="ECO:0000256" key="1">
    <source>
        <dbReference type="SAM" id="Phobius"/>
    </source>
</evidence>
<feature type="transmembrane region" description="Helical" evidence="1">
    <location>
        <begin position="58"/>
        <end position="76"/>
    </location>
</feature>
<keyword evidence="1" id="KW-0472">Membrane</keyword>
<protein>
    <recommendedName>
        <fullName evidence="4">Cell wall-active antibiotics response LiaF-like C-terminal domain-containing protein</fullName>
    </recommendedName>
</protein>
<dbReference type="EMBL" id="JAIFZO010000002">
    <property type="protein sequence ID" value="MCX4234037.1"/>
    <property type="molecule type" value="Genomic_DNA"/>
</dbReference>
<comment type="caution">
    <text evidence="2">The sequence shown here is derived from an EMBL/GenBank/DDBJ whole genome shotgun (WGS) entry which is preliminary data.</text>
</comment>
<proteinExistence type="predicted"/>
<dbReference type="RefSeq" id="WP_267026906.1">
    <property type="nucleotide sequence ID" value="NZ_JAIFZO010000002.1"/>
</dbReference>
<gene>
    <name evidence="2" type="ORF">K3769_14870</name>
</gene>
<dbReference type="Proteomes" id="UP001165590">
    <property type="component" value="Unassembled WGS sequence"/>
</dbReference>
<sequence>MVRARIALGLLAVVVGTVWLLGGGSAVRSGGQWALSALPYGLAVVGLLLILRAAVPRGLLVGPVLLLAGGGLWAAYNAGAFDESSADRVWPLVVIALGMALSLGVRTESRRPGEEHPLRRYRSVLVPVDRRVVTTTVPLQSLTVSSYFGNAVIDLSGAQFMGVTAINDPARAIEVDITVLFGRVELVVGPYCAVVKGNVESSPAVHFADRIVVYPNIAEYLSEGRPRYPHRLVLNVLGLGGSVAISSL</sequence>
<evidence type="ECO:0008006" key="4">
    <source>
        <dbReference type="Google" id="ProtNLM"/>
    </source>
</evidence>
<keyword evidence="1" id="KW-0812">Transmembrane</keyword>
<accession>A0ABT3V1Z6</accession>
<organism evidence="2 3">
    <name type="scientific">Streptomyces ortus</name>
    <dbReference type="NCBI Taxonomy" id="2867268"/>
    <lineage>
        <taxon>Bacteria</taxon>
        <taxon>Bacillati</taxon>
        <taxon>Actinomycetota</taxon>
        <taxon>Actinomycetes</taxon>
        <taxon>Kitasatosporales</taxon>
        <taxon>Streptomycetaceae</taxon>
        <taxon>Streptomyces</taxon>
    </lineage>
</organism>
<evidence type="ECO:0000313" key="2">
    <source>
        <dbReference type="EMBL" id="MCX4234037.1"/>
    </source>
</evidence>
<feature type="transmembrane region" description="Helical" evidence="1">
    <location>
        <begin position="88"/>
        <end position="105"/>
    </location>
</feature>
<evidence type="ECO:0000313" key="3">
    <source>
        <dbReference type="Proteomes" id="UP001165590"/>
    </source>
</evidence>
<keyword evidence="3" id="KW-1185">Reference proteome</keyword>
<feature type="transmembrane region" description="Helical" evidence="1">
    <location>
        <begin position="33"/>
        <end position="51"/>
    </location>
</feature>
<feature type="transmembrane region" description="Helical" evidence="1">
    <location>
        <begin position="7"/>
        <end position="27"/>
    </location>
</feature>
<reference evidence="2" key="1">
    <citation type="journal article" date="2022" name="bioRxiv">
        <title>Discovery and biosynthetic assessment of Streptomyces ortus sp nov. isolated from a deep-sea sponge.</title>
        <authorList>
            <person name="Williams S.E."/>
        </authorList>
    </citation>
    <scope>NUCLEOTIDE SEQUENCE</scope>
    <source>
        <strain evidence="2">A15ISP2-DRY2</strain>
    </source>
</reference>